<dbReference type="InterPro" id="IPR045443">
    <property type="entry name" value="DUF6504"/>
</dbReference>
<dbReference type="STRING" id="252246.SAMN05421799_10468"/>
<evidence type="ECO:0000259" key="1">
    <source>
        <dbReference type="Pfam" id="PF20114"/>
    </source>
</evidence>
<dbReference type="Pfam" id="PF20114">
    <property type="entry name" value="DUF6504"/>
    <property type="match status" value="1"/>
</dbReference>
<keyword evidence="3" id="KW-1185">Reference proteome</keyword>
<evidence type="ECO:0000313" key="2">
    <source>
        <dbReference type="EMBL" id="SIS78746.1"/>
    </source>
</evidence>
<dbReference type="EMBL" id="FTOO01000004">
    <property type="protein sequence ID" value="SIS78746.1"/>
    <property type="molecule type" value="Genomic_DNA"/>
</dbReference>
<name>A0A1N7LY50_9BACL</name>
<organism evidence="2 3">
    <name type="scientific">Alicyclobacillus vulcanalis</name>
    <dbReference type="NCBI Taxonomy" id="252246"/>
    <lineage>
        <taxon>Bacteria</taxon>
        <taxon>Bacillati</taxon>
        <taxon>Bacillota</taxon>
        <taxon>Bacilli</taxon>
        <taxon>Bacillales</taxon>
        <taxon>Alicyclobacillaceae</taxon>
        <taxon>Alicyclobacillus</taxon>
    </lineage>
</organism>
<protein>
    <recommendedName>
        <fullName evidence="1">DUF6504 domain-containing protein</fullName>
    </recommendedName>
</protein>
<accession>A0A1N7LY50</accession>
<dbReference type="Proteomes" id="UP000186156">
    <property type="component" value="Unassembled WGS sequence"/>
</dbReference>
<feature type="domain" description="DUF6504" evidence="1">
    <location>
        <begin position="11"/>
        <end position="75"/>
    </location>
</feature>
<dbReference type="OrthoDB" id="2084176at2"/>
<sequence length="80" mass="9981">MSRLVRRPMAVLRWKGELPESFVYEGRSHQVQWVLDEWWEMGDWWRAGRDRRVVRVWTHDDACMDLECEDGVWRVYRIWD</sequence>
<gene>
    <name evidence="2" type="ORF">SAMN05421799_10468</name>
</gene>
<reference evidence="3" key="1">
    <citation type="submission" date="2017-01" db="EMBL/GenBank/DDBJ databases">
        <authorList>
            <person name="Varghese N."/>
            <person name="Submissions S."/>
        </authorList>
    </citation>
    <scope>NUCLEOTIDE SEQUENCE [LARGE SCALE GENOMIC DNA]</scope>
    <source>
        <strain evidence="3">DSM 16176</strain>
    </source>
</reference>
<evidence type="ECO:0000313" key="3">
    <source>
        <dbReference type="Proteomes" id="UP000186156"/>
    </source>
</evidence>
<proteinExistence type="predicted"/>
<dbReference type="AlphaFoldDB" id="A0A1N7LY50"/>
<dbReference type="RefSeq" id="WP_159437298.1">
    <property type="nucleotide sequence ID" value="NZ_FTOO01000004.1"/>
</dbReference>